<organism evidence="2 3">
    <name type="scientific">Rhizophagus clarus</name>
    <dbReference type="NCBI Taxonomy" id="94130"/>
    <lineage>
        <taxon>Eukaryota</taxon>
        <taxon>Fungi</taxon>
        <taxon>Fungi incertae sedis</taxon>
        <taxon>Mucoromycota</taxon>
        <taxon>Glomeromycotina</taxon>
        <taxon>Glomeromycetes</taxon>
        <taxon>Glomerales</taxon>
        <taxon>Glomeraceae</taxon>
        <taxon>Rhizophagus</taxon>
    </lineage>
</organism>
<feature type="region of interest" description="Disordered" evidence="1">
    <location>
        <begin position="146"/>
        <end position="166"/>
    </location>
</feature>
<proteinExistence type="predicted"/>
<comment type="caution">
    <text evidence="2">The sequence shown here is derived from an EMBL/GenBank/DDBJ whole genome shotgun (WGS) entry which is preliminary data.</text>
</comment>
<feature type="region of interest" description="Disordered" evidence="1">
    <location>
        <begin position="51"/>
        <end position="88"/>
    </location>
</feature>
<dbReference type="Proteomes" id="UP000615446">
    <property type="component" value="Unassembled WGS sequence"/>
</dbReference>
<protein>
    <submittedName>
        <fullName evidence="2">Uncharacterized protein</fullName>
    </submittedName>
</protein>
<feature type="compositionally biased region" description="Basic and acidic residues" evidence="1">
    <location>
        <begin position="153"/>
        <end position="166"/>
    </location>
</feature>
<name>A0A8H3LWD5_9GLOM</name>
<evidence type="ECO:0000313" key="3">
    <source>
        <dbReference type="Proteomes" id="UP000615446"/>
    </source>
</evidence>
<evidence type="ECO:0000256" key="1">
    <source>
        <dbReference type="SAM" id="MobiDB-lite"/>
    </source>
</evidence>
<dbReference type="EMBL" id="BLAL01000228">
    <property type="protein sequence ID" value="GES93490.1"/>
    <property type="molecule type" value="Genomic_DNA"/>
</dbReference>
<sequence>MALKPPTLISDEYKCVSFDASEHFLGDVLLEFPSSSLYRFWNLFLNDKSDGKKSNEVSVKGKKKPEEIVQSKQGNQDESEESLKPPRQVSKNFQNLHFEICDKSIGNDHANEVSKLIHWSTSTCAMLDVNGRFGSVSVLKPWVSAKTKPTAKPTDKLNHKTDGITE</sequence>
<reference evidence="2" key="1">
    <citation type="submission" date="2019-10" db="EMBL/GenBank/DDBJ databases">
        <title>Conservation and host-specific expression of non-tandemly repeated heterogenous ribosome RNA gene in arbuscular mycorrhizal fungi.</title>
        <authorList>
            <person name="Maeda T."/>
            <person name="Kobayashi Y."/>
            <person name="Nakagawa T."/>
            <person name="Ezawa T."/>
            <person name="Yamaguchi K."/>
            <person name="Bino T."/>
            <person name="Nishimoto Y."/>
            <person name="Shigenobu S."/>
            <person name="Kawaguchi M."/>
        </authorList>
    </citation>
    <scope>NUCLEOTIDE SEQUENCE</scope>
    <source>
        <strain evidence="2">HR1</strain>
    </source>
</reference>
<accession>A0A8H3LWD5</accession>
<gene>
    <name evidence="2" type="ORF">RCL2_002023400</name>
</gene>
<dbReference type="AlphaFoldDB" id="A0A8H3LWD5"/>
<evidence type="ECO:0000313" key="2">
    <source>
        <dbReference type="EMBL" id="GES93490.1"/>
    </source>
</evidence>